<dbReference type="AlphaFoldDB" id="A0A5R8PAB1"/>
<dbReference type="Proteomes" id="UP000308349">
    <property type="component" value="Unassembled WGS sequence"/>
</dbReference>
<name>A0A5R8PAB1_9NOCA</name>
<organism evidence="1 2">
    <name type="scientific">Nocardia cyriacigeorgica</name>
    <dbReference type="NCBI Taxonomy" id="135487"/>
    <lineage>
        <taxon>Bacteria</taxon>
        <taxon>Bacillati</taxon>
        <taxon>Actinomycetota</taxon>
        <taxon>Actinomycetes</taxon>
        <taxon>Mycobacteriales</taxon>
        <taxon>Nocardiaceae</taxon>
        <taxon>Nocardia</taxon>
    </lineage>
</organism>
<gene>
    <name evidence="1" type="ORF">FEK35_24035</name>
</gene>
<dbReference type="RefSeq" id="WP_138458129.1">
    <property type="nucleotide sequence ID" value="NZ_VBUU01000031.1"/>
</dbReference>
<reference evidence="1 2" key="1">
    <citation type="submission" date="2019-05" db="EMBL/GenBank/DDBJ databases">
        <title>Genomes sequences of two Nocardia cyriacigeorgica environmental isolates, type strains Nocardia asteroides ATCC 19247 and Nocardia cyriacigeorgica DSM 44484.</title>
        <authorList>
            <person name="Vautrin F."/>
            <person name="Bergeron E."/>
            <person name="Dubost A."/>
            <person name="Abrouk D."/>
            <person name="Rodriguez Nava V."/>
            <person name="Pujic P."/>
        </authorList>
    </citation>
    <scope>NUCLEOTIDE SEQUENCE [LARGE SCALE GENOMIC DNA]</scope>
    <source>
        <strain evidence="1 2">EML 1456</strain>
    </source>
</reference>
<dbReference type="EMBL" id="VBUU01000031">
    <property type="protein sequence ID" value="TLG00318.1"/>
    <property type="molecule type" value="Genomic_DNA"/>
</dbReference>
<protein>
    <submittedName>
        <fullName evidence="1">Uncharacterized protein</fullName>
    </submittedName>
</protein>
<accession>A0A5R8PAB1</accession>
<proteinExistence type="predicted"/>
<evidence type="ECO:0000313" key="1">
    <source>
        <dbReference type="EMBL" id="TLG00318.1"/>
    </source>
</evidence>
<comment type="caution">
    <text evidence="1">The sequence shown here is derived from an EMBL/GenBank/DDBJ whole genome shotgun (WGS) entry which is preliminary data.</text>
</comment>
<dbReference type="OrthoDB" id="4562642at2"/>
<evidence type="ECO:0000313" key="2">
    <source>
        <dbReference type="Proteomes" id="UP000308349"/>
    </source>
</evidence>
<sequence length="78" mass="8701">MPTAAPTVPTLERSEFDQLSHRGAAGGVAALADDDAVARWRSEHPEWRGRYWAFLDDGHDVLRLHPINVARARTPDRA</sequence>